<dbReference type="InterPro" id="IPR001387">
    <property type="entry name" value="Cro/C1-type_HTH"/>
</dbReference>
<gene>
    <name evidence="2" type="ORF">CBW65_08915</name>
</gene>
<protein>
    <recommendedName>
        <fullName evidence="1">HTH cro/C1-type domain-containing protein</fullName>
    </recommendedName>
</protein>
<evidence type="ECO:0000313" key="3">
    <source>
        <dbReference type="Proteomes" id="UP000195437"/>
    </source>
</evidence>
<evidence type="ECO:0000313" key="2">
    <source>
        <dbReference type="EMBL" id="ARU61138.1"/>
    </source>
</evidence>
<name>A0A1Y0IKV6_9BACL</name>
<dbReference type="Pfam" id="PF01381">
    <property type="entry name" value="HTH_3"/>
    <property type="match status" value="1"/>
</dbReference>
<dbReference type="Gene3D" id="1.10.260.40">
    <property type="entry name" value="lambda repressor-like DNA-binding domains"/>
    <property type="match status" value="1"/>
</dbReference>
<dbReference type="KEGG" id="tum:CBW65_08915"/>
<organism evidence="2 3">
    <name type="scientific">Tumebacillus avium</name>
    <dbReference type="NCBI Taxonomy" id="1903704"/>
    <lineage>
        <taxon>Bacteria</taxon>
        <taxon>Bacillati</taxon>
        <taxon>Bacillota</taxon>
        <taxon>Bacilli</taxon>
        <taxon>Bacillales</taxon>
        <taxon>Alicyclobacillaceae</taxon>
        <taxon>Tumebacillus</taxon>
    </lineage>
</organism>
<keyword evidence="3" id="KW-1185">Reference proteome</keyword>
<dbReference type="PROSITE" id="PS50943">
    <property type="entry name" value="HTH_CROC1"/>
    <property type="match status" value="1"/>
</dbReference>
<dbReference type="GO" id="GO:0003677">
    <property type="term" value="F:DNA binding"/>
    <property type="evidence" value="ECO:0007669"/>
    <property type="project" value="InterPro"/>
</dbReference>
<dbReference type="AlphaFoldDB" id="A0A1Y0IKV6"/>
<reference evidence="3" key="1">
    <citation type="submission" date="2017-05" db="EMBL/GenBank/DDBJ databases">
        <authorList>
            <person name="Sung H."/>
        </authorList>
    </citation>
    <scope>NUCLEOTIDE SEQUENCE [LARGE SCALE GENOMIC DNA]</scope>
    <source>
        <strain evidence="3">AR23208</strain>
    </source>
</reference>
<accession>A0A1Y0IKV6</accession>
<dbReference type="CDD" id="cd00093">
    <property type="entry name" value="HTH_XRE"/>
    <property type="match status" value="1"/>
</dbReference>
<dbReference type="InterPro" id="IPR010982">
    <property type="entry name" value="Lambda_DNA-bd_dom_sf"/>
</dbReference>
<dbReference type="Proteomes" id="UP000195437">
    <property type="component" value="Chromosome"/>
</dbReference>
<evidence type="ECO:0000259" key="1">
    <source>
        <dbReference type="PROSITE" id="PS50943"/>
    </source>
</evidence>
<proteinExistence type="predicted"/>
<dbReference type="EMBL" id="CP021434">
    <property type="protein sequence ID" value="ARU61138.1"/>
    <property type="molecule type" value="Genomic_DNA"/>
</dbReference>
<sequence>MAVNHSLGGALGADLGRAAKTSSSKRRRSSLTIHWLETKRKAYGLSQEKLADLIGVHRSYVSKLEKGRQPSVEVAQRLSDILAFQWTEFFERRVSECTAPPFVPQLVLVSFENSSDEHPHTIMEESLLFCPVLAISRMEKCLESGCVTFWVRRVEQLENSTYYREIASYPDLLFYDSEKLLQDMTCLTFAGLLHKYFAEDTF</sequence>
<dbReference type="SUPFAM" id="SSF47413">
    <property type="entry name" value="lambda repressor-like DNA-binding domains"/>
    <property type="match status" value="1"/>
</dbReference>
<dbReference type="SMART" id="SM00530">
    <property type="entry name" value="HTH_XRE"/>
    <property type="match status" value="1"/>
</dbReference>
<feature type="domain" description="HTH cro/C1-type" evidence="1">
    <location>
        <begin position="36"/>
        <end position="89"/>
    </location>
</feature>